<gene>
    <name evidence="3" type="ORF">QJS10_CPA03g00259</name>
</gene>
<comment type="caution">
    <text evidence="3">The sequence shown here is derived from an EMBL/GenBank/DDBJ whole genome shotgun (WGS) entry which is preliminary data.</text>
</comment>
<reference evidence="3" key="1">
    <citation type="journal article" date="2023" name="Nat. Commun.">
        <title>Diploid and tetraploid genomes of Acorus and the evolution of monocots.</title>
        <authorList>
            <person name="Ma L."/>
            <person name="Liu K.W."/>
            <person name="Li Z."/>
            <person name="Hsiao Y.Y."/>
            <person name="Qi Y."/>
            <person name="Fu T."/>
            <person name="Tang G.D."/>
            <person name="Zhang D."/>
            <person name="Sun W.H."/>
            <person name="Liu D.K."/>
            <person name="Li Y."/>
            <person name="Chen G.Z."/>
            <person name="Liu X.D."/>
            <person name="Liao X.Y."/>
            <person name="Jiang Y.T."/>
            <person name="Yu X."/>
            <person name="Hao Y."/>
            <person name="Huang J."/>
            <person name="Zhao X.W."/>
            <person name="Ke S."/>
            <person name="Chen Y.Y."/>
            <person name="Wu W.L."/>
            <person name="Hsu J.L."/>
            <person name="Lin Y.F."/>
            <person name="Huang M.D."/>
            <person name="Li C.Y."/>
            <person name="Huang L."/>
            <person name="Wang Z.W."/>
            <person name="Zhao X."/>
            <person name="Zhong W.Y."/>
            <person name="Peng D.H."/>
            <person name="Ahmad S."/>
            <person name="Lan S."/>
            <person name="Zhang J.S."/>
            <person name="Tsai W.C."/>
            <person name="Van de Peer Y."/>
            <person name="Liu Z.J."/>
        </authorList>
    </citation>
    <scope>NUCLEOTIDE SEQUENCE</scope>
    <source>
        <strain evidence="3">CP</strain>
    </source>
</reference>
<evidence type="ECO:0000256" key="2">
    <source>
        <dbReference type="SAM" id="Phobius"/>
    </source>
</evidence>
<protein>
    <submittedName>
        <fullName evidence="3">Uncharacterized protein</fullName>
    </submittedName>
</protein>
<evidence type="ECO:0000313" key="3">
    <source>
        <dbReference type="EMBL" id="KAK1320261.1"/>
    </source>
</evidence>
<sequence length="144" mass="16189">MGSLDSGIPIKRAPLLRPPSLYPSPGRGDRGHLSLLQRPRSKLARLLFLFEKVDYLQWLCTVIAFFFVVILFQAFLPGLIMEKSGGSGIAVRSPNRDFGNSRVWVIWISGRVSDSSRQSFLRGLGRKGRRRILRLWHWGGPGSG</sequence>
<proteinExistence type="predicted"/>
<organism evidence="3 4">
    <name type="scientific">Acorus calamus</name>
    <name type="common">Sweet flag</name>
    <dbReference type="NCBI Taxonomy" id="4465"/>
    <lineage>
        <taxon>Eukaryota</taxon>
        <taxon>Viridiplantae</taxon>
        <taxon>Streptophyta</taxon>
        <taxon>Embryophyta</taxon>
        <taxon>Tracheophyta</taxon>
        <taxon>Spermatophyta</taxon>
        <taxon>Magnoliopsida</taxon>
        <taxon>Liliopsida</taxon>
        <taxon>Acoraceae</taxon>
        <taxon>Acorus</taxon>
    </lineage>
</organism>
<evidence type="ECO:0000313" key="4">
    <source>
        <dbReference type="Proteomes" id="UP001180020"/>
    </source>
</evidence>
<feature type="transmembrane region" description="Helical" evidence="2">
    <location>
        <begin position="55"/>
        <end position="76"/>
    </location>
</feature>
<reference evidence="3" key="2">
    <citation type="submission" date="2023-06" db="EMBL/GenBank/DDBJ databases">
        <authorList>
            <person name="Ma L."/>
            <person name="Liu K.-W."/>
            <person name="Li Z."/>
            <person name="Hsiao Y.-Y."/>
            <person name="Qi Y."/>
            <person name="Fu T."/>
            <person name="Tang G."/>
            <person name="Zhang D."/>
            <person name="Sun W.-H."/>
            <person name="Liu D.-K."/>
            <person name="Li Y."/>
            <person name="Chen G.-Z."/>
            <person name="Liu X.-D."/>
            <person name="Liao X.-Y."/>
            <person name="Jiang Y.-T."/>
            <person name="Yu X."/>
            <person name="Hao Y."/>
            <person name="Huang J."/>
            <person name="Zhao X.-W."/>
            <person name="Ke S."/>
            <person name="Chen Y.-Y."/>
            <person name="Wu W.-L."/>
            <person name="Hsu J.-L."/>
            <person name="Lin Y.-F."/>
            <person name="Huang M.-D."/>
            <person name="Li C.-Y."/>
            <person name="Huang L."/>
            <person name="Wang Z.-W."/>
            <person name="Zhao X."/>
            <person name="Zhong W.-Y."/>
            <person name="Peng D.-H."/>
            <person name="Ahmad S."/>
            <person name="Lan S."/>
            <person name="Zhang J.-S."/>
            <person name="Tsai W.-C."/>
            <person name="Van De Peer Y."/>
            <person name="Liu Z.-J."/>
        </authorList>
    </citation>
    <scope>NUCLEOTIDE SEQUENCE</scope>
    <source>
        <strain evidence="3">CP</strain>
        <tissue evidence="3">Leaves</tissue>
    </source>
</reference>
<dbReference type="Proteomes" id="UP001180020">
    <property type="component" value="Unassembled WGS sequence"/>
</dbReference>
<keyword evidence="2" id="KW-0472">Membrane</keyword>
<dbReference type="AlphaFoldDB" id="A0AAV9F3C2"/>
<keyword evidence="4" id="KW-1185">Reference proteome</keyword>
<dbReference type="EMBL" id="JAUJYO010000003">
    <property type="protein sequence ID" value="KAK1320261.1"/>
    <property type="molecule type" value="Genomic_DNA"/>
</dbReference>
<accession>A0AAV9F3C2</accession>
<name>A0AAV9F3C2_ACOCL</name>
<keyword evidence="2" id="KW-0812">Transmembrane</keyword>
<feature type="region of interest" description="Disordered" evidence="1">
    <location>
        <begin position="1"/>
        <end position="26"/>
    </location>
</feature>
<evidence type="ECO:0000256" key="1">
    <source>
        <dbReference type="SAM" id="MobiDB-lite"/>
    </source>
</evidence>
<keyword evidence="2" id="KW-1133">Transmembrane helix</keyword>